<keyword evidence="4" id="KW-0812">Transmembrane</keyword>
<evidence type="ECO:0000256" key="3">
    <source>
        <dbReference type="RuleBase" id="RU361262"/>
    </source>
</evidence>
<organism evidence="6">
    <name type="scientific">Mantoniella antarctica</name>
    <dbReference type="NCBI Taxonomy" id="81844"/>
    <lineage>
        <taxon>Eukaryota</taxon>
        <taxon>Viridiplantae</taxon>
        <taxon>Chlorophyta</taxon>
        <taxon>Mamiellophyceae</taxon>
        <taxon>Mamiellales</taxon>
        <taxon>Mamiellaceae</taxon>
        <taxon>Mantoniella</taxon>
    </lineage>
</organism>
<comment type="similarity">
    <text evidence="3">Belongs to the patatin family.</text>
</comment>
<dbReference type="GO" id="GO:0016020">
    <property type="term" value="C:membrane"/>
    <property type="evidence" value="ECO:0007669"/>
    <property type="project" value="TreeGrafter"/>
</dbReference>
<gene>
    <name evidence="6" type="ORF">MANT1106_LOCUS5250</name>
</gene>
<evidence type="ECO:0000256" key="1">
    <source>
        <dbReference type="ARBA" id="ARBA00023098"/>
    </source>
</evidence>
<evidence type="ECO:0000313" key="6">
    <source>
        <dbReference type="EMBL" id="CAD8702568.1"/>
    </source>
</evidence>
<feature type="transmembrane region" description="Helical" evidence="4">
    <location>
        <begin position="61"/>
        <end position="81"/>
    </location>
</feature>
<evidence type="ECO:0000259" key="5">
    <source>
        <dbReference type="PROSITE" id="PS51635"/>
    </source>
</evidence>
<dbReference type="SUPFAM" id="SSF52151">
    <property type="entry name" value="FabD/lysophospholipase-like"/>
    <property type="match status" value="1"/>
</dbReference>
<dbReference type="EMBL" id="HBFC01009082">
    <property type="protein sequence ID" value="CAD8702568.1"/>
    <property type="molecule type" value="Transcribed_RNA"/>
</dbReference>
<comment type="function">
    <text evidence="3">Lipolytic acyl hydrolase (LAH).</text>
</comment>
<accession>A0A7S0X6V2</accession>
<dbReference type="PROSITE" id="PS51635">
    <property type="entry name" value="PNPLA"/>
    <property type="match status" value="1"/>
</dbReference>
<dbReference type="AlphaFoldDB" id="A0A7S0X6V2"/>
<evidence type="ECO:0000256" key="2">
    <source>
        <dbReference type="PROSITE-ProRule" id="PRU01161"/>
    </source>
</evidence>
<dbReference type="PANTHER" id="PTHR12406:SF7">
    <property type="entry name" value="PATATIN-LIKE PHOSPHOLIPASE DOMAIN-CONTAINING PROTEIN 4"/>
    <property type="match status" value="1"/>
</dbReference>
<dbReference type="Pfam" id="PF01734">
    <property type="entry name" value="Patatin"/>
    <property type="match status" value="1"/>
</dbReference>
<comment type="domain">
    <text evidence="3">The nitrogen atoms of the two glycine residues in the GGXR motif define the oxyanion hole, and stabilize the oxyanion that forms during the nucleophilic attack by the catalytic serine during substrate cleavage.</text>
</comment>
<dbReference type="InterPro" id="IPR016035">
    <property type="entry name" value="Acyl_Trfase/lysoPLipase"/>
</dbReference>
<feature type="short sequence motif" description="GXSXG" evidence="2">
    <location>
        <begin position="140"/>
        <end position="144"/>
    </location>
</feature>
<proteinExistence type="inferred from homology"/>
<keyword evidence="2 3" id="KW-0378">Hydrolase</keyword>
<keyword evidence="2 3" id="KW-0442">Lipid degradation</keyword>
<dbReference type="InterPro" id="IPR002641">
    <property type="entry name" value="PNPLA_dom"/>
</dbReference>
<dbReference type="GO" id="GO:0005737">
    <property type="term" value="C:cytoplasm"/>
    <property type="evidence" value="ECO:0007669"/>
    <property type="project" value="TreeGrafter"/>
</dbReference>
<dbReference type="PANTHER" id="PTHR12406">
    <property type="entry name" value="CALCIUM-INDEPENDENT PHOSPHOLIPASE A2 IPLA2 -RELATED"/>
    <property type="match status" value="1"/>
</dbReference>
<sequence>MVPRHKAGVETPDETSARLRLGLACGALYIANVVLHALVFAKRNPTRRPSRQNTLLMVCRLLFGVPVNIVVGAWLATWILIGQIINRPLWKPTTLPLPNELHASVAMCGGGFRTWYHLGIYWGMYDALGVDGIKKVKFSGASIGALVATVAACGVHPADIWAHIPAIAEAYRGAAFFGHLTKVGQFCRYLLHCTLPADAHMRVKGRLFISISSLLPVPHNHIQSEFTSREDLIDAVIAAGYIPTWTHPGLCLHRGMICVDGGVTNNLPALSEDSLRIGLDAEDISAWNADLVPSKPLARINTFIPADEANLQRMLNCGKDDIRTWLATPAGRVFVETVQSTESC</sequence>
<dbReference type="GO" id="GO:0019433">
    <property type="term" value="P:triglyceride catabolic process"/>
    <property type="evidence" value="ECO:0007669"/>
    <property type="project" value="TreeGrafter"/>
</dbReference>
<dbReference type="GO" id="GO:0004806">
    <property type="term" value="F:triacylglycerol lipase activity"/>
    <property type="evidence" value="ECO:0007669"/>
    <property type="project" value="TreeGrafter"/>
</dbReference>
<feature type="domain" description="PNPLA" evidence="5">
    <location>
        <begin position="105"/>
        <end position="273"/>
    </location>
</feature>
<feature type="active site" description="Nucleophile" evidence="2">
    <location>
        <position position="142"/>
    </location>
</feature>
<dbReference type="InterPro" id="IPR033562">
    <property type="entry name" value="PLPL"/>
</dbReference>
<dbReference type="EC" id="3.1.1.-" evidence="3"/>
<keyword evidence="4" id="KW-0472">Membrane</keyword>
<reference evidence="6" key="1">
    <citation type="submission" date="2021-01" db="EMBL/GenBank/DDBJ databases">
        <authorList>
            <person name="Corre E."/>
            <person name="Pelletier E."/>
            <person name="Niang G."/>
            <person name="Scheremetjew M."/>
            <person name="Finn R."/>
            <person name="Kale V."/>
            <person name="Holt S."/>
            <person name="Cochrane G."/>
            <person name="Meng A."/>
            <person name="Brown T."/>
            <person name="Cohen L."/>
        </authorList>
    </citation>
    <scope>NUCLEOTIDE SEQUENCE</scope>
    <source>
        <strain evidence="6">SL-175</strain>
    </source>
</reference>
<name>A0A7S0X6V2_9CHLO</name>
<feature type="active site" description="Proton acceptor" evidence="2">
    <location>
        <position position="260"/>
    </location>
</feature>
<protein>
    <recommendedName>
        <fullName evidence="3">Patatin</fullName>
        <ecNumber evidence="3">3.1.1.-</ecNumber>
    </recommendedName>
</protein>
<feature type="short sequence motif" description="DGA/G" evidence="2">
    <location>
        <begin position="260"/>
        <end position="262"/>
    </location>
</feature>
<dbReference type="Gene3D" id="3.40.1090.10">
    <property type="entry name" value="Cytosolic phospholipase A2 catalytic domain"/>
    <property type="match status" value="1"/>
</dbReference>
<keyword evidence="4" id="KW-1133">Transmembrane helix</keyword>
<dbReference type="GO" id="GO:0005811">
    <property type="term" value="C:lipid droplet"/>
    <property type="evidence" value="ECO:0007669"/>
    <property type="project" value="TreeGrafter"/>
</dbReference>
<dbReference type="GO" id="GO:0055088">
    <property type="term" value="P:lipid homeostasis"/>
    <property type="evidence" value="ECO:0007669"/>
    <property type="project" value="TreeGrafter"/>
</dbReference>
<comment type="caution">
    <text evidence="2">Lacks conserved residue(s) required for the propagation of feature annotation.</text>
</comment>
<evidence type="ECO:0000256" key="4">
    <source>
        <dbReference type="SAM" id="Phobius"/>
    </source>
</evidence>
<keyword evidence="1 2" id="KW-0443">Lipid metabolism</keyword>
<feature type="transmembrane region" description="Helical" evidence="4">
    <location>
        <begin position="20"/>
        <end position="41"/>
    </location>
</feature>